<feature type="transmembrane region" description="Helical" evidence="1">
    <location>
        <begin position="403"/>
        <end position="425"/>
    </location>
</feature>
<dbReference type="GO" id="GO:0016020">
    <property type="term" value="C:membrane"/>
    <property type="evidence" value="ECO:0007669"/>
    <property type="project" value="InterPro"/>
</dbReference>
<name>A0A137NU63_CONC2</name>
<dbReference type="SUPFAM" id="SSF143865">
    <property type="entry name" value="CorA soluble domain-like"/>
    <property type="match status" value="1"/>
</dbReference>
<dbReference type="STRING" id="796925.A0A137NU63"/>
<dbReference type="GO" id="GO:0015095">
    <property type="term" value="F:magnesium ion transmembrane transporter activity"/>
    <property type="evidence" value="ECO:0007669"/>
    <property type="project" value="TreeGrafter"/>
</dbReference>
<dbReference type="Pfam" id="PF01544">
    <property type="entry name" value="CorA"/>
    <property type="match status" value="1"/>
</dbReference>
<dbReference type="InterPro" id="IPR002523">
    <property type="entry name" value="MgTranspt_CorA/ZnTranspt_ZntB"/>
</dbReference>
<accession>A0A137NU63</accession>
<evidence type="ECO:0008006" key="4">
    <source>
        <dbReference type="Google" id="ProtNLM"/>
    </source>
</evidence>
<sequence length="430" mass="48916">MKSPLIIIQSEDSSVLQGDGLNIDIYLSNLSNENSPSILSKSSIRSKTPSWFNFKKLKLILGHSNNNSITSSINSFNTANNYYSGDSSLDDIHKTTFYSNSTLIQLDTILEKSINYWSSEFSSSKCYWLDIKGVTSKELEIIKSLLKLTNLTLNQLQSPSNLETWHQYDNYFYFGIILPCNQNYLHVLITNNGVLTLTQATNCSRIKVIQRILGLAPHLDVNPELITYSLLDFIIDEIIALVNSLELDIDVLDDELFIKTKKSNIILNENVIAKLEVNQLALIQLQKLISGKKDLIRCLSRRYLINPSLKLYLGDLDDHLLTSLTNLHFLEKQLTRIQSTITAQKSYENLKQNYNTIKPSLNLMYLGIVFSISSIISTIWGIRCIVPGQRLIYKELFPYSNFILIEFGSIILGGFLTWLANWYLIGVRGC</sequence>
<dbReference type="AlphaFoldDB" id="A0A137NU63"/>
<feature type="transmembrane region" description="Helical" evidence="1">
    <location>
        <begin position="363"/>
        <end position="382"/>
    </location>
</feature>
<dbReference type="Gene3D" id="3.30.460.20">
    <property type="entry name" value="CorA soluble domain-like"/>
    <property type="match status" value="1"/>
</dbReference>
<dbReference type="InterPro" id="IPR045861">
    <property type="entry name" value="CorA_cytoplasmic_dom"/>
</dbReference>
<protein>
    <recommendedName>
        <fullName evidence="4">Magnesium transporter</fullName>
    </recommendedName>
</protein>
<dbReference type="GO" id="GO:0010961">
    <property type="term" value="P:intracellular magnesium ion homeostasis"/>
    <property type="evidence" value="ECO:0007669"/>
    <property type="project" value="TreeGrafter"/>
</dbReference>
<proteinExistence type="predicted"/>
<keyword evidence="1" id="KW-0812">Transmembrane</keyword>
<keyword evidence="3" id="KW-1185">Reference proteome</keyword>
<dbReference type="EMBL" id="KQ964749">
    <property type="protein sequence ID" value="KXN66248.1"/>
    <property type="molecule type" value="Genomic_DNA"/>
</dbReference>
<dbReference type="OrthoDB" id="29879at2759"/>
<evidence type="ECO:0000313" key="2">
    <source>
        <dbReference type="EMBL" id="KXN66248.1"/>
    </source>
</evidence>
<gene>
    <name evidence="2" type="ORF">CONCODRAFT_11951</name>
</gene>
<keyword evidence="1" id="KW-0472">Membrane</keyword>
<organism evidence="2 3">
    <name type="scientific">Conidiobolus coronatus (strain ATCC 28846 / CBS 209.66 / NRRL 28638)</name>
    <name type="common">Delacroixia coronata</name>
    <dbReference type="NCBI Taxonomy" id="796925"/>
    <lineage>
        <taxon>Eukaryota</taxon>
        <taxon>Fungi</taxon>
        <taxon>Fungi incertae sedis</taxon>
        <taxon>Zoopagomycota</taxon>
        <taxon>Entomophthoromycotina</taxon>
        <taxon>Entomophthoromycetes</taxon>
        <taxon>Entomophthorales</taxon>
        <taxon>Ancylistaceae</taxon>
        <taxon>Conidiobolus</taxon>
    </lineage>
</organism>
<dbReference type="PANTHER" id="PTHR21535">
    <property type="entry name" value="MAGNESIUM AND COBALT TRANSPORT PROTEIN/MITOCHONDRIAL IMPORT INNER MEMBRANE TRANSLOCASE SUBUNIT TIM8"/>
    <property type="match status" value="1"/>
</dbReference>
<reference evidence="2 3" key="1">
    <citation type="journal article" date="2015" name="Genome Biol. Evol.">
        <title>Phylogenomic analyses indicate that early fungi evolved digesting cell walls of algal ancestors of land plants.</title>
        <authorList>
            <person name="Chang Y."/>
            <person name="Wang S."/>
            <person name="Sekimoto S."/>
            <person name="Aerts A.L."/>
            <person name="Choi C."/>
            <person name="Clum A."/>
            <person name="LaButti K.M."/>
            <person name="Lindquist E.A."/>
            <person name="Yee Ngan C."/>
            <person name="Ohm R.A."/>
            <person name="Salamov A.A."/>
            <person name="Grigoriev I.V."/>
            <person name="Spatafora J.W."/>
            <person name="Berbee M.L."/>
        </authorList>
    </citation>
    <scope>NUCLEOTIDE SEQUENCE [LARGE SCALE GENOMIC DNA]</scope>
    <source>
        <strain evidence="2 3">NRRL 28638</strain>
    </source>
</reference>
<keyword evidence="1" id="KW-1133">Transmembrane helix</keyword>
<dbReference type="Gene3D" id="1.20.58.340">
    <property type="entry name" value="Magnesium transport protein CorA, transmembrane region"/>
    <property type="match status" value="1"/>
</dbReference>
<dbReference type="Proteomes" id="UP000070444">
    <property type="component" value="Unassembled WGS sequence"/>
</dbReference>
<dbReference type="PANTHER" id="PTHR21535:SF51">
    <property type="entry name" value="MANGANESE RESISTANCE PROTEIN MNR2"/>
    <property type="match status" value="1"/>
</dbReference>
<evidence type="ECO:0000256" key="1">
    <source>
        <dbReference type="SAM" id="Phobius"/>
    </source>
</evidence>
<evidence type="ECO:0000313" key="3">
    <source>
        <dbReference type="Proteomes" id="UP000070444"/>
    </source>
</evidence>